<dbReference type="Proteomes" id="UP001177003">
    <property type="component" value="Chromosome 0"/>
</dbReference>
<gene>
    <name evidence="1" type="ORF">LSALG_LOCUS4228</name>
</gene>
<dbReference type="AlphaFoldDB" id="A0AA35V7S2"/>
<reference evidence="1" key="1">
    <citation type="submission" date="2023-04" db="EMBL/GenBank/DDBJ databases">
        <authorList>
            <person name="Vijverberg K."/>
            <person name="Xiong W."/>
            <person name="Schranz E."/>
        </authorList>
    </citation>
    <scope>NUCLEOTIDE SEQUENCE</scope>
</reference>
<name>A0AA35V7S2_LACSI</name>
<protein>
    <submittedName>
        <fullName evidence="1">Uncharacterized protein</fullName>
    </submittedName>
</protein>
<evidence type="ECO:0000313" key="1">
    <source>
        <dbReference type="EMBL" id="CAI9263544.1"/>
    </source>
</evidence>
<keyword evidence="2" id="KW-1185">Reference proteome</keyword>
<accession>A0AA35V7S2</accession>
<sequence>MHHPSIFSNQQWEYFVGGFELLTRLSMDVIYCVIALSVALTRNEKPSDTLENTKKLCKPPQILVVAIGRHRKAKPISLVSEFTRDVEKSLLLWNLLNQLIPLVQRLPANQNQRSNLELPFESGLKNKRMKQWRLNKRCPTAEEAAP</sequence>
<proteinExistence type="predicted"/>
<evidence type="ECO:0000313" key="2">
    <source>
        <dbReference type="Proteomes" id="UP001177003"/>
    </source>
</evidence>
<dbReference type="EMBL" id="OX465086">
    <property type="protein sequence ID" value="CAI9263544.1"/>
    <property type="molecule type" value="Genomic_DNA"/>
</dbReference>
<organism evidence="1 2">
    <name type="scientific">Lactuca saligna</name>
    <name type="common">Willowleaf lettuce</name>
    <dbReference type="NCBI Taxonomy" id="75948"/>
    <lineage>
        <taxon>Eukaryota</taxon>
        <taxon>Viridiplantae</taxon>
        <taxon>Streptophyta</taxon>
        <taxon>Embryophyta</taxon>
        <taxon>Tracheophyta</taxon>
        <taxon>Spermatophyta</taxon>
        <taxon>Magnoliopsida</taxon>
        <taxon>eudicotyledons</taxon>
        <taxon>Gunneridae</taxon>
        <taxon>Pentapetalae</taxon>
        <taxon>asterids</taxon>
        <taxon>campanulids</taxon>
        <taxon>Asterales</taxon>
        <taxon>Asteraceae</taxon>
        <taxon>Cichorioideae</taxon>
        <taxon>Cichorieae</taxon>
        <taxon>Lactucinae</taxon>
        <taxon>Lactuca</taxon>
    </lineage>
</organism>